<protein>
    <submittedName>
        <fullName evidence="1">Uncharacterized protein</fullName>
    </submittedName>
</protein>
<evidence type="ECO:0000313" key="2">
    <source>
        <dbReference type="Proteomes" id="UP000494040"/>
    </source>
</evidence>
<dbReference type="GeneID" id="106661056"/>
<dbReference type="Proteomes" id="UP000494040">
    <property type="component" value="Unassembled WGS sequence"/>
</dbReference>
<dbReference type="AlphaFoldDB" id="A0A8I6R762"/>
<dbReference type="EnsemblMetazoa" id="XM_014384169.2">
    <property type="protein sequence ID" value="XP_014239655.2"/>
    <property type="gene ID" value="LOC106661056"/>
</dbReference>
<reference evidence="1" key="1">
    <citation type="submission" date="2022-01" db="UniProtKB">
        <authorList>
            <consortium name="EnsemblMetazoa"/>
        </authorList>
    </citation>
    <scope>IDENTIFICATION</scope>
</reference>
<dbReference type="RefSeq" id="XP_014239655.2">
    <property type="nucleotide sequence ID" value="XM_014384169.2"/>
</dbReference>
<sequence>MLFHPAFETLTACQFSSGFFMVFYGFWTPDRTDSFKPREQPMCRRCATPCKVILCNSEMPNEIKELFSDANEKASTFLKVLDYQNTQRFKLMSYYKINAQKYSRAKPIFKDLEMKYYSLEKKNASLVQKCFSLENHIEELNRKLGWYASKSFHPSTSYKSPFQQTSFHDSPDEALNTMSQNFARSQATPYSSMNMGSMFGNSRVKNASPFSSESSHTPLINSLSSNSSLRNKIHSFTPPSKTIELLSQLNKSRRPF</sequence>
<name>A0A8I6R762_CIMLE</name>
<keyword evidence="2" id="KW-1185">Reference proteome</keyword>
<dbReference type="OrthoDB" id="2535391at2759"/>
<organism evidence="1 2">
    <name type="scientific">Cimex lectularius</name>
    <name type="common">Bed bug</name>
    <name type="synonym">Acanthia lectularia</name>
    <dbReference type="NCBI Taxonomy" id="79782"/>
    <lineage>
        <taxon>Eukaryota</taxon>
        <taxon>Metazoa</taxon>
        <taxon>Ecdysozoa</taxon>
        <taxon>Arthropoda</taxon>
        <taxon>Hexapoda</taxon>
        <taxon>Insecta</taxon>
        <taxon>Pterygota</taxon>
        <taxon>Neoptera</taxon>
        <taxon>Paraneoptera</taxon>
        <taxon>Hemiptera</taxon>
        <taxon>Heteroptera</taxon>
        <taxon>Panheteroptera</taxon>
        <taxon>Cimicomorpha</taxon>
        <taxon>Cimicidae</taxon>
        <taxon>Cimex</taxon>
    </lineage>
</organism>
<proteinExistence type="predicted"/>
<accession>A0A8I6R762</accession>
<evidence type="ECO:0000313" key="1">
    <source>
        <dbReference type="EnsemblMetazoa" id="XP_014239655.2"/>
    </source>
</evidence>